<evidence type="ECO:0000256" key="4">
    <source>
        <dbReference type="ARBA" id="ARBA00022989"/>
    </source>
</evidence>
<evidence type="ECO:0000259" key="11">
    <source>
        <dbReference type="PROSITE" id="PS50261"/>
    </source>
</evidence>
<evidence type="ECO:0000256" key="1">
    <source>
        <dbReference type="ARBA" id="ARBA00004141"/>
    </source>
</evidence>
<dbReference type="OrthoDB" id="5968745at2759"/>
<evidence type="ECO:0000259" key="10">
    <source>
        <dbReference type="PROSITE" id="PS50221"/>
    </source>
</evidence>
<feature type="transmembrane region" description="Helical" evidence="9">
    <location>
        <begin position="287"/>
        <end position="314"/>
    </location>
</feature>
<proteinExistence type="inferred from homology"/>
<evidence type="ECO:0000256" key="8">
    <source>
        <dbReference type="SAM" id="MobiDB-lite"/>
    </source>
</evidence>
<dbReference type="Pfam" id="PF01825">
    <property type="entry name" value="GPS"/>
    <property type="match status" value="1"/>
</dbReference>
<feature type="transmembrane region" description="Helical" evidence="9">
    <location>
        <begin position="132"/>
        <end position="151"/>
    </location>
</feature>
<keyword evidence="6" id="KW-1015">Disulfide bond</keyword>
<dbReference type="EnsemblMetazoa" id="XM_030992244">
    <property type="protein sequence ID" value="XP_030848104"/>
    <property type="gene ID" value="LOC100888852"/>
</dbReference>
<dbReference type="GO" id="GO:0007186">
    <property type="term" value="P:G protein-coupled receptor signaling pathway"/>
    <property type="evidence" value="ECO:0000318"/>
    <property type="project" value="GO_Central"/>
</dbReference>
<dbReference type="FunFam" id="1.20.1070.10:FF:000058">
    <property type="entry name" value="Adhesion G protein-coupled receptor F5"/>
    <property type="match status" value="1"/>
</dbReference>
<evidence type="ECO:0000256" key="9">
    <source>
        <dbReference type="SAM" id="Phobius"/>
    </source>
</evidence>
<dbReference type="GO" id="GO:0004930">
    <property type="term" value="F:G protein-coupled receptor activity"/>
    <property type="evidence" value="ECO:0000318"/>
    <property type="project" value="GO_Central"/>
</dbReference>
<comment type="subcellular location">
    <subcellularLocation>
        <location evidence="1">Membrane</location>
        <topology evidence="1">Multi-pass membrane protein</topology>
    </subcellularLocation>
</comment>
<evidence type="ECO:0000313" key="12">
    <source>
        <dbReference type="EnsemblMetazoa" id="XP_030848104"/>
    </source>
</evidence>
<keyword evidence="4 9" id="KW-1133">Transmembrane helix</keyword>
<feature type="transmembrane region" description="Helical" evidence="9">
    <location>
        <begin position="163"/>
        <end position="188"/>
    </location>
</feature>
<feature type="transmembrane region" description="Helical" evidence="9">
    <location>
        <begin position="200"/>
        <end position="221"/>
    </location>
</feature>
<protein>
    <submittedName>
        <fullName evidence="12">Uncharacterized protein</fullName>
    </submittedName>
</protein>
<feature type="region of interest" description="Disordered" evidence="8">
    <location>
        <begin position="382"/>
        <end position="405"/>
    </location>
</feature>
<dbReference type="PANTHER" id="PTHR12011">
    <property type="entry name" value="ADHESION G-PROTEIN COUPLED RECEPTOR"/>
    <property type="match status" value="1"/>
</dbReference>
<name>A0A7M7PBU5_STRPU</name>
<evidence type="ECO:0000256" key="5">
    <source>
        <dbReference type="ARBA" id="ARBA00023136"/>
    </source>
</evidence>
<dbReference type="PANTHER" id="PTHR12011:SF471">
    <property type="entry name" value="G-PROTEIN COUPLED RECEPTORS FAMILY 2 PROFILE 2 DOMAIN-CONTAINING PROTEIN"/>
    <property type="match status" value="1"/>
</dbReference>
<keyword evidence="5 9" id="KW-0472">Membrane</keyword>
<keyword evidence="3 9" id="KW-0812">Transmembrane</keyword>
<reference evidence="12" key="2">
    <citation type="submission" date="2021-01" db="UniProtKB">
        <authorList>
            <consortium name="EnsemblMetazoa"/>
        </authorList>
    </citation>
    <scope>IDENTIFICATION</scope>
</reference>
<feature type="compositionally biased region" description="Polar residues" evidence="8">
    <location>
        <begin position="382"/>
        <end position="393"/>
    </location>
</feature>
<dbReference type="AlphaFoldDB" id="A0A7M7PBU5"/>
<dbReference type="InterPro" id="IPR000832">
    <property type="entry name" value="GPCR_2_secretin-like"/>
</dbReference>
<accession>A0A7M7PBU5</accession>
<dbReference type="GO" id="GO:0007166">
    <property type="term" value="P:cell surface receptor signaling pathway"/>
    <property type="evidence" value="ECO:0007669"/>
    <property type="project" value="InterPro"/>
</dbReference>
<dbReference type="InterPro" id="IPR000203">
    <property type="entry name" value="GPS"/>
</dbReference>
<dbReference type="Proteomes" id="UP000007110">
    <property type="component" value="Unassembled WGS sequence"/>
</dbReference>
<feature type="domain" description="GAIN-B" evidence="10">
    <location>
        <begin position="1"/>
        <end position="89"/>
    </location>
</feature>
<dbReference type="Pfam" id="PF00002">
    <property type="entry name" value="7tm_2"/>
    <property type="match status" value="1"/>
</dbReference>
<feature type="domain" description="G-protein coupled receptors family 2 profile 2" evidence="11">
    <location>
        <begin position="98"/>
        <end position="334"/>
    </location>
</feature>
<dbReference type="InterPro" id="IPR017981">
    <property type="entry name" value="GPCR_2-like_7TM"/>
</dbReference>
<evidence type="ECO:0000313" key="13">
    <source>
        <dbReference type="Proteomes" id="UP000007110"/>
    </source>
</evidence>
<evidence type="ECO:0000256" key="3">
    <source>
        <dbReference type="ARBA" id="ARBA00022692"/>
    </source>
</evidence>
<comment type="similarity">
    <text evidence="2">Belongs to the G-protein coupled receptor 2 family. Adhesion G-protein coupled receptor (ADGR) subfamily.</text>
</comment>
<dbReference type="GO" id="GO:0005886">
    <property type="term" value="C:plasma membrane"/>
    <property type="evidence" value="ECO:0000318"/>
    <property type="project" value="GO_Central"/>
</dbReference>
<feature type="transmembrane region" description="Helical" evidence="9">
    <location>
        <begin position="320"/>
        <end position="337"/>
    </location>
</feature>
<dbReference type="Gene3D" id="2.60.220.50">
    <property type="match status" value="1"/>
</dbReference>
<reference evidence="13" key="1">
    <citation type="submission" date="2015-02" db="EMBL/GenBank/DDBJ databases">
        <title>Genome sequencing for Strongylocentrotus purpuratus.</title>
        <authorList>
            <person name="Murali S."/>
            <person name="Liu Y."/>
            <person name="Vee V."/>
            <person name="English A."/>
            <person name="Wang M."/>
            <person name="Skinner E."/>
            <person name="Han Y."/>
            <person name="Muzny D.M."/>
            <person name="Worley K.C."/>
            <person name="Gibbs R.A."/>
        </authorList>
    </citation>
    <scope>NUCLEOTIDE SEQUENCE</scope>
</reference>
<dbReference type="RefSeq" id="XP_030848104.1">
    <property type="nucleotide sequence ID" value="XM_030992244.1"/>
</dbReference>
<dbReference type="SMART" id="SM00303">
    <property type="entry name" value="GPS"/>
    <property type="match status" value="1"/>
</dbReference>
<dbReference type="InParanoid" id="A0A7M7PBU5"/>
<feature type="transmembrane region" description="Helical" evidence="9">
    <location>
        <begin position="241"/>
        <end position="266"/>
    </location>
</feature>
<dbReference type="PRINTS" id="PR00249">
    <property type="entry name" value="GPCRSECRETIN"/>
</dbReference>
<feature type="transmembrane region" description="Helical" evidence="9">
    <location>
        <begin position="100"/>
        <end position="120"/>
    </location>
</feature>
<keyword evidence="13" id="KW-1185">Reference proteome</keyword>
<dbReference type="InterPro" id="IPR057244">
    <property type="entry name" value="GAIN_B"/>
</dbReference>
<evidence type="ECO:0000256" key="7">
    <source>
        <dbReference type="ARBA" id="ARBA00023180"/>
    </source>
</evidence>
<dbReference type="InterPro" id="IPR046338">
    <property type="entry name" value="GAIN_dom_sf"/>
</dbReference>
<dbReference type="PROSITE" id="PS50261">
    <property type="entry name" value="G_PROTEIN_RECEP_F2_4"/>
    <property type="match status" value="1"/>
</dbReference>
<organism evidence="12 13">
    <name type="scientific">Strongylocentrotus purpuratus</name>
    <name type="common">Purple sea urchin</name>
    <dbReference type="NCBI Taxonomy" id="7668"/>
    <lineage>
        <taxon>Eukaryota</taxon>
        <taxon>Metazoa</taxon>
        <taxon>Echinodermata</taxon>
        <taxon>Eleutherozoa</taxon>
        <taxon>Echinozoa</taxon>
        <taxon>Echinoidea</taxon>
        <taxon>Euechinoidea</taxon>
        <taxon>Echinacea</taxon>
        <taxon>Camarodonta</taxon>
        <taxon>Echinidea</taxon>
        <taxon>Strongylocentrotidae</taxon>
        <taxon>Strongylocentrotus</taxon>
    </lineage>
</organism>
<dbReference type="Gene3D" id="1.20.1070.10">
    <property type="entry name" value="Rhodopsin 7-helix transmembrane proteins"/>
    <property type="match status" value="1"/>
</dbReference>
<evidence type="ECO:0000256" key="2">
    <source>
        <dbReference type="ARBA" id="ARBA00007343"/>
    </source>
</evidence>
<dbReference type="GeneID" id="100888852"/>
<sequence length="405" mass="44240">MTSQVLNLQTTGFDVTSLEENITFTIPHYPDTTKPENASFVCSFYDPALKSFSNEGCIRVPSQSNDQSTTCSCNHMTSFAILMAVTDVSISRRNAFALDVISYIGCGLSIIALIFSLIVLGVTRLKTIRVRILTNQCVAMLLAQSLFISLVENASSNKVACKVVAALLHFFFLAVISWMFVQGVYIYSKTSLLHKGIIPLKYFIIVGWGVPCVIVGATAAININFYGMEGICWLNRKNGGIWIFVVPALIIALMNCVVMILTVKVLRSVKVFQNKTDKEKIKSTLKAMIVILPILGVTWLTGVLVNISVIFSYVFAISNAFQGVLIFIMQIFINAEIRSALRLRKSRILPFNTSLVGDNSARSNHSSRGKDVTKSTINTTQTGVGLHSISGSGPSMVGEPLPAAQ</sequence>
<dbReference type="OMA" id="AIFNITC"/>
<keyword evidence="7" id="KW-0325">Glycoprotein</keyword>
<evidence type="ECO:0000256" key="6">
    <source>
        <dbReference type="ARBA" id="ARBA00023157"/>
    </source>
</evidence>
<dbReference type="KEGG" id="spu:100888852"/>
<dbReference type="PROSITE" id="PS50221">
    <property type="entry name" value="GAIN_B"/>
    <property type="match status" value="1"/>
</dbReference>